<name>A0A093V8R2_TALMA</name>
<dbReference type="AlphaFoldDB" id="A0A093V8R2"/>
<accession>A0A093V8R2</accession>
<protein>
    <submittedName>
        <fullName evidence="1">Uncharacterized protein</fullName>
    </submittedName>
</protein>
<sequence>MYVTCLYEYRLHRPNAKVSGSLGGGMADEIRIYIRVLYNRPSTNVRKMTGGLPEAEGGACGLRGWDVKTTLHVWSND</sequence>
<gene>
    <name evidence="1" type="ORF">GQ26_0380590</name>
</gene>
<proteinExistence type="predicted"/>
<organism evidence="1">
    <name type="scientific">Talaromyces marneffei PM1</name>
    <dbReference type="NCBI Taxonomy" id="1077442"/>
    <lineage>
        <taxon>Eukaryota</taxon>
        <taxon>Fungi</taxon>
        <taxon>Dikarya</taxon>
        <taxon>Ascomycota</taxon>
        <taxon>Pezizomycotina</taxon>
        <taxon>Eurotiomycetes</taxon>
        <taxon>Eurotiomycetidae</taxon>
        <taxon>Eurotiales</taxon>
        <taxon>Trichocomaceae</taxon>
        <taxon>Talaromyces</taxon>
        <taxon>Talaromyces sect. Talaromyces</taxon>
    </lineage>
</organism>
<evidence type="ECO:0000313" key="1">
    <source>
        <dbReference type="EMBL" id="KFX43101.1"/>
    </source>
</evidence>
<reference evidence="1" key="1">
    <citation type="journal article" date="2014" name="PLoS Genet.">
        <title>Signature Gene Expression Reveals Novel Clues to the Molecular Mechanisms of Dimorphic Transition in Penicillium marneffei.</title>
        <authorList>
            <person name="Yang E."/>
            <person name="Wang G."/>
            <person name="Cai J."/>
            <person name="Woo P.C."/>
            <person name="Lau S.K."/>
            <person name="Yuen K.-Y."/>
            <person name="Chow W.-N."/>
            <person name="Lin X."/>
        </authorList>
    </citation>
    <scope>NUCLEOTIDE SEQUENCE [LARGE SCALE GENOMIC DNA]</scope>
    <source>
        <strain evidence="1">PM1</strain>
    </source>
</reference>
<dbReference type="EMBL" id="JPOX01000038">
    <property type="protein sequence ID" value="KFX43101.1"/>
    <property type="molecule type" value="Genomic_DNA"/>
</dbReference>
<dbReference type="HOGENOM" id="CLU_2639769_0_0_1"/>
<comment type="caution">
    <text evidence="1">The sequence shown here is derived from an EMBL/GenBank/DDBJ whole genome shotgun (WGS) entry which is preliminary data.</text>
</comment>